<dbReference type="Proteomes" id="UP000030748">
    <property type="component" value="Unassembled WGS sequence"/>
</dbReference>
<organism evidence="4 5">
    <name type="scientific">Erythranthe guttata</name>
    <name type="common">Yellow monkey flower</name>
    <name type="synonym">Mimulus guttatus</name>
    <dbReference type="NCBI Taxonomy" id="4155"/>
    <lineage>
        <taxon>Eukaryota</taxon>
        <taxon>Viridiplantae</taxon>
        <taxon>Streptophyta</taxon>
        <taxon>Embryophyta</taxon>
        <taxon>Tracheophyta</taxon>
        <taxon>Spermatophyta</taxon>
        <taxon>Magnoliopsida</taxon>
        <taxon>eudicotyledons</taxon>
        <taxon>Gunneridae</taxon>
        <taxon>Pentapetalae</taxon>
        <taxon>asterids</taxon>
        <taxon>lamiids</taxon>
        <taxon>Lamiales</taxon>
        <taxon>Phrymaceae</taxon>
        <taxon>Erythranthe</taxon>
    </lineage>
</organism>
<dbReference type="PANTHER" id="PTHR31301:SF21">
    <property type="entry name" value="LOB DOMAIN-CONTAINING PROTEIN 27-RELATED"/>
    <property type="match status" value="1"/>
</dbReference>
<dbReference type="GO" id="GO:0006355">
    <property type="term" value="P:regulation of DNA-templated transcription"/>
    <property type="evidence" value="ECO:0000318"/>
    <property type="project" value="GO_Central"/>
</dbReference>
<reference evidence="4 5" key="1">
    <citation type="journal article" date="2013" name="Proc. Natl. Acad. Sci. U.S.A.">
        <title>Fine-scale variation in meiotic recombination in Mimulus inferred from population shotgun sequencing.</title>
        <authorList>
            <person name="Hellsten U."/>
            <person name="Wright K.M."/>
            <person name="Jenkins J."/>
            <person name="Shu S."/>
            <person name="Yuan Y."/>
            <person name="Wessler S.R."/>
            <person name="Schmutz J."/>
            <person name="Willis J.H."/>
            <person name="Rokhsar D.S."/>
        </authorList>
    </citation>
    <scope>NUCLEOTIDE SEQUENCE [LARGE SCALE GENOMIC DNA]</scope>
    <source>
        <strain evidence="5">cv. DUN x IM62</strain>
    </source>
</reference>
<evidence type="ECO:0000313" key="4">
    <source>
        <dbReference type="EMBL" id="EYU34685.1"/>
    </source>
</evidence>
<name>A0A022R739_ERYGU</name>
<gene>
    <name evidence="4" type="ORF">MIMGU_mgv1a011193mg</name>
</gene>
<sequence>MTGGTTPACAACKYQRRKCSPKCPLAPYFPANQPKTFQCVHRLFGVSNVTKILQSLKTDIERDDAMKSIIFESKMRERFPVEGCTRVIQDLHLQHHYALQELNRVHAQLAACRNHRHPFMNNMPPPAAADPSSTWVPAGGPPTNFELGWVDPRVSDSHPSWLPGSTRFDPGASSSNAPPPQPTTTTMPANYNNDYLMNENSGGFYSDSDLSAIQAIQGQMGSFGIQQFPRQDQDYHESVMRSMEEKLSQIDHGRTNGASFGIQQFPRQDQDFDKISDEDDEISDEVDEP</sequence>
<dbReference type="OrthoDB" id="1893065at2759"/>
<dbReference type="KEGG" id="egt:105960862"/>
<comment type="similarity">
    <text evidence="1">Belongs to the LOB domain-containing protein family.</text>
</comment>
<evidence type="ECO:0000256" key="2">
    <source>
        <dbReference type="SAM" id="MobiDB-lite"/>
    </source>
</evidence>
<keyword evidence="5" id="KW-1185">Reference proteome</keyword>
<dbReference type="eggNOG" id="ENOG502SR84">
    <property type="taxonomic scope" value="Eukaryota"/>
</dbReference>
<evidence type="ECO:0000256" key="1">
    <source>
        <dbReference type="ARBA" id="ARBA00005474"/>
    </source>
</evidence>
<dbReference type="InterPro" id="IPR004883">
    <property type="entry name" value="LOB"/>
</dbReference>
<feature type="compositionally biased region" description="Acidic residues" evidence="2">
    <location>
        <begin position="276"/>
        <end position="289"/>
    </location>
</feature>
<dbReference type="PROSITE" id="PS50891">
    <property type="entry name" value="LOB"/>
    <property type="match status" value="1"/>
</dbReference>
<dbReference type="GO" id="GO:0001216">
    <property type="term" value="F:DNA-binding transcription activator activity"/>
    <property type="evidence" value="ECO:0000318"/>
    <property type="project" value="GO_Central"/>
</dbReference>
<dbReference type="PANTHER" id="PTHR31301">
    <property type="entry name" value="LOB DOMAIN-CONTAINING PROTEIN 4-RELATED"/>
    <property type="match status" value="1"/>
</dbReference>
<dbReference type="GO" id="GO:0005634">
    <property type="term" value="C:nucleus"/>
    <property type="evidence" value="ECO:0000318"/>
    <property type="project" value="GO_Central"/>
</dbReference>
<evidence type="ECO:0000259" key="3">
    <source>
        <dbReference type="PROSITE" id="PS50891"/>
    </source>
</evidence>
<feature type="region of interest" description="Disordered" evidence="2">
    <location>
        <begin position="253"/>
        <end position="289"/>
    </location>
</feature>
<feature type="domain" description="LOB" evidence="3">
    <location>
        <begin position="7"/>
        <end position="109"/>
    </location>
</feature>
<protein>
    <recommendedName>
        <fullName evidence="3">LOB domain-containing protein</fullName>
    </recommendedName>
</protein>
<evidence type="ECO:0000313" key="5">
    <source>
        <dbReference type="Proteomes" id="UP000030748"/>
    </source>
</evidence>
<feature type="compositionally biased region" description="Polar residues" evidence="2">
    <location>
        <begin position="256"/>
        <end position="267"/>
    </location>
</feature>
<accession>A0A022R739</accession>
<dbReference type="EMBL" id="KI630674">
    <property type="protein sequence ID" value="EYU34685.1"/>
    <property type="molecule type" value="Genomic_DNA"/>
</dbReference>
<dbReference type="Pfam" id="PF03195">
    <property type="entry name" value="LOB"/>
    <property type="match status" value="1"/>
</dbReference>
<dbReference type="AlphaFoldDB" id="A0A022R739"/>
<proteinExistence type="inferred from homology"/>
<dbReference type="PhylomeDB" id="A0A022R739"/>
<dbReference type="STRING" id="4155.A0A022R739"/>
<feature type="region of interest" description="Disordered" evidence="2">
    <location>
        <begin position="156"/>
        <end position="188"/>
    </location>
</feature>